<name>A0A7R8WL10_9CRUS</name>
<feature type="compositionally biased region" description="Low complexity" evidence="1">
    <location>
        <begin position="151"/>
        <end position="182"/>
    </location>
</feature>
<sequence length="271" mass="30899">MKSWKFFPLFLITLKVSATDSVLPAPASKTATYKDMDLLLESLAIPDEELSQDSEQLLSYVVLDQPRRPQARLGNRRDFFNYRRLPPLGRFRGYPRPQKVYLVRKRLHPIADEFQTIYGFGDLLSLTLGNDSFSIIDRYFQDDVPEPPTPSSTTSTSTTTTTTTSTAATPESTPLASSTPAPLTPWRTRAPLPQEFLWSPLIIVIVLFSILLYFCSISSCFCVLVFVLLWMNFNQEEAIQESTDEQQRTHRKPRAQVNVIKPGVDKAYLYY</sequence>
<evidence type="ECO:0000256" key="2">
    <source>
        <dbReference type="SAM" id="Phobius"/>
    </source>
</evidence>
<dbReference type="AlphaFoldDB" id="A0A7R8WL10"/>
<keyword evidence="2" id="KW-0472">Membrane</keyword>
<evidence type="ECO:0000256" key="3">
    <source>
        <dbReference type="SAM" id="SignalP"/>
    </source>
</evidence>
<feature type="signal peptide" evidence="3">
    <location>
        <begin position="1"/>
        <end position="18"/>
    </location>
</feature>
<feature type="transmembrane region" description="Helical" evidence="2">
    <location>
        <begin position="197"/>
        <end position="230"/>
    </location>
</feature>
<proteinExistence type="predicted"/>
<keyword evidence="3" id="KW-0732">Signal</keyword>
<organism evidence="4">
    <name type="scientific">Cyprideis torosa</name>
    <dbReference type="NCBI Taxonomy" id="163714"/>
    <lineage>
        <taxon>Eukaryota</taxon>
        <taxon>Metazoa</taxon>
        <taxon>Ecdysozoa</taxon>
        <taxon>Arthropoda</taxon>
        <taxon>Crustacea</taxon>
        <taxon>Oligostraca</taxon>
        <taxon>Ostracoda</taxon>
        <taxon>Podocopa</taxon>
        <taxon>Podocopida</taxon>
        <taxon>Cytherocopina</taxon>
        <taxon>Cytheroidea</taxon>
        <taxon>Cytherideidae</taxon>
        <taxon>Cyprideis</taxon>
    </lineage>
</organism>
<gene>
    <name evidence="4" type="ORF">CTOB1V02_LOCUS11543</name>
</gene>
<keyword evidence="2" id="KW-1133">Transmembrane helix</keyword>
<evidence type="ECO:0000256" key="1">
    <source>
        <dbReference type="SAM" id="MobiDB-lite"/>
    </source>
</evidence>
<protein>
    <submittedName>
        <fullName evidence="4">Uncharacterized protein</fullName>
    </submittedName>
</protein>
<reference evidence="4" key="1">
    <citation type="submission" date="2020-11" db="EMBL/GenBank/DDBJ databases">
        <authorList>
            <person name="Tran Van P."/>
        </authorList>
    </citation>
    <scope>NUCLEOTIDE SEQUENCE</scope>
</reference>
<feature type="region of interest" description="Disordered" evidence="1">
    <location>
        <begin position="143"/>
        <end position="182"/>
    </location>
</feature>
<dbReference type="EMBL" id="OB666834">
    <property type="protein sequence ID" value="CAD7233724.1"/>
    <property type="molecule type" value="Genomic_DNA"/>
</dbReference>
<accession>A0A7R8WL10</accession>
<keyword evidence="2" id="KW-0812">Transmembrane</keyword>
<evidence type="ECO:0000313" key="4">
    <source>
        <dbReference type="EMBL" id="CAD7233724.1"/>
    </source>
</evidence>
<feature type="chain" id="PRO_5043433921" evidence="3">
    <location>
        <begin position="19"/>
        <end position="271"/>
    </location>
</feature>